<dbReference type="SUPFAM" id="SSF51735">
    <property type="entry name" value="NAD(P)-binding Rossmann-fold domains"/>
    <property type="match status" value="1"/>
</dbReference>
<protein>
    <submittedName>
        <fullName evidence="3">SDR family NAD(P)-dependent oxidoreductase</fullName>
    </submittedName>
</protein>
<dbReference type="RefSeq" id="WP_166394885.1">
    <property type="nucleotide sequence ID" value="NZ_CP045121.1"/>
</dbReference>
<dbReference type="Proteomes" id="UP000502706">
    <property type="component" value="Chromosome"/>
</dbReference>
<dbReference type="PRINTS" id="PR00081">
    <property type="entry name" value="GDHRDH"/>
</dbReference>
<gene>
    <name evidence="3" type="ORF">GBA65_00350</name>
</gene>
<dbReference type="InterPro" id="IPR002347">
    <property type="entry name" value="SDR_fam"/>
</dbReference>
<dbReference type="Gene3D" id="3.40.50.720">
    <property type="entry name" value="NAD(P)-binding Rossmann-like Domain"/>
    <property type="match status" value="1"/>
</dbReference>
<dbReference type="AlphaFoldDB" id="A0A6G8PTC5"/>
<sequence>MRQVEGSVMLVTGSTDGIGKETARRLAEMGATVLVHGRSRERGEEALEELREGTGNENLRLVVGDLSSMAQVRDLAEQVRSEHDGLDVLINNAGVVAEERTETEDGYELTFAVNHLAPFLLTNLLLDELRRAAPSRIITVSSIAHGGARIDFDDPNLRSGYSMNRAYARSKLANLLFTYELARRLEGTGVTANALHPGVIGTKLLATGFGGGGSSVESGAETSVYLATSPEVEGVTGKYFRGRREAESSPASHDEEAQRKLWELSERMVGLA</sequence>
<dbReference type="GO" id="GO:0016491">
    <property type="term" value="F:oxidoreductase activity"/>
    <property type="evidence" value="ECO:0007669"/>
    <property type="project" value="UniProtKB-KW"/>
</dbReference>
<dbReference type="EMBL" id="CP045121">
    <property type="protein sequence ID" value="QIN77216.1"/>
    <property type="molecule type" value="Genomic_DNA"/>
</dbReference>
<name>A0A6G8PTC5_9ACTN</name>
<dbReference type="PANTHER" id="PTHR43157:SF31">
    <property type="entry name" value="PHOSPHATIDYLINOSITOL-GLYCAN BIOSYNTHESIS CLASS F PROTEIN"/>
    <property type="match status" value="1"/>
</dbReference>
<accession>A0A6G8PTC5</accession>
<reference evidence="3 4" key="1">
    <citation type="submission" date="2019-10" db="EMBL/GenBank/DDBJ databases">
        <title>Rubrobacter sp nov SCSIO 52915 isolated from a deep-sea sediment in the South China Sea.</title>
        <authorList>
            <person name="Chen R.W."/>
        </authorList>
    </citation>
    <scope>NUCLEOTIDE SEQUENCE [LARGE SCALE GENOMIC DNA]</scope>
    <source>
        <strain evidence="3 4">SCSIO 52915</strain>
    </source>
</reference>
<keyword evidence="1" id="KW-0560">Oxidoreductase</keyword>
<dbReference type="PANTHER" id="PTHR43157">
    <property type="entry name" value="PHOSPHATIDYLINOSITOL-GLYCAN BIOSYNTHESIS CLASS F PROTEIN-RELATED"/>
    <property type="match status" value="1"/>
</dbReference>
<keyword evidence="4" id="KW-1185">Reference proteome</keyword>
<dbReference type="Pfam" id="PF00106">
    <property type="entry name" value="adh_short"/>
    <property type="match status" value="1"/>
</dbReference>
<comment type="similarity">
    <text evidence="2">Belongs to the short-chain dehydrogenases/reductases (SDR) family.</text>
</comment>
<dbReference type="KEGG" id="rmar:GBA65_00350"/>
<evidence type="ECO:0000256" key="2">
    <source>
        <dbReference type="RuleBase" id="RU000363"/>
    </source>
</evidence>
<evidence type="ECO:0000313" key="4">
    <source>
        <dbReference type="Proteomes" id="UP000502706"/>
    </source>
</evidence>
<dbReference type="PRINTS" id="PR00080">
    <property type="entry name" value="SDRFAMILY"/>
</dbReference>
<evidence type="ECO:0000256" key="1">
    <source>
        <dbReference type="ARBA" id="ARBA00023002"/>
    </source>
</evidence>
<evidence type="ECO:0000313" key="3">
    <source>
        <dbReference type="EMBL" id="QIN77216.1"/>
    </source>
</evidence>
<proteinExistence type="inferred from homology"/>
<dbReference type="CDD" id="cd05327">
    <property type="entry name" value="retinol-DH_like_SDR_c_like"/>
    <property type="match status" value="1"/>
</dbReference>
<organism evidence="3 4">
    <name type="scientific">Rubrobacter marinus</name>
    <dbReference type="NCBI Taxonomy" id="2653852"/>
    <lineage>
        <taxon>Bacteria</taxon>
        <taxon>Bacillati</taxon>
        <taxon>Actinomycetota</taxon>
        <taxon>Rubrobacteria</taxon>
        <taxon>Rubrobacterales</taxon>
        <taxon>Rubrobacteraceae</taxon>
        <taxon>Rubrobacter</taxon>
    </lineage>
</organism>
<dbReference type="InterPro" id="IPR036291">
    <property type="entry name" value="NAD(P)-bd_dom_sf"/>
</dbReference>